<keyword evidence="4" id="KW-1185">Reference proteome</keyword>
<gene>
    <name evidence="3" type="ORF">SAMN05192529_11526</name>
</gene>
<evidence type="ECO:0000313" key="3">
    <source>
        <dbReference type="EMBL" id="SEA36069.1"/>
    </source>
</evidence>
<dbReference type="Proteomes" id="UP000199041">
    <property type="component" value="Unassembled WGS sequence"/>
</dbReference>
<dbReference type="AlphaFoldDB" id="A0A1H4AJC2"/>
<reference evidence="3 4" key="1">
    <citation type="submission" date="2016-10" db="EMBL/GenBank/DDBJ databases">
        <authorList>
            <person name="de Groot N.N."/>
        </authorList>
    </citation>
    <scope>NUCLEOTIDE SEQUENCE [LARGE SCALE GENOMIC DNA]</scope>
    <source>
        <strain evidence="3 4">Vu-144</strain>
    </source>
</reference>
<protein>
    <submittedName>
        <fullName evidence="3">Predicted outer membrane protein</fullName>
    </submittedName>
</protein>
<dbReference type="STRING" id="551991.SAMN05192529_11526"/>
<proteinExistence type="predicted"/>
<sequence>MKNFKGYNGISVISFICSILFLAIIILGLGCKGGGNGGRAERNGVDSAMELNKEKIADSTTAISKDDADFMVKAANGGMTEVAAAQIGKEKAASNKVKQFASKMEEDHGKLNSQLVQIAKNLNVTIPSAIDEESQSMIDKLNQTPAAEFDKTFMDMMVKGHDNTVDLFQKASKAVVNPEIHDFITSALPTIESHQQMAKKIQAGL</sequence>
<dbReference type="PROSITE" id="PS51257">
    <property type="entry name" value="PROKAR_LIPOPROTEIN"/>
    <property type="match status" value="1"/>
</dbReference>
<feature type="domain" description="DUF4142" evidence="2">
    <location>
        <begin position="66"/>
        <end position="201"/>
    </location>
</feature>
<dbReference type="InterPro" id="IPR012347">
    <property type="entry name" value="Ferritin-like"/>
</dbReference>
<evidence type="ECO:0000313" key="4">
    <source>
        <dbReference type="Proteomes" id="UP000199041"/>
    </source>
</evidence>
<keyword evidence="1" id="KW-0472">Membrane</keyword>
<feature type="transmembrane region" description="Helical" evidence="1">
    <location>
        <begin position="6"/>
        <end position="29"/>
    </location>
</feature>
<dbReference type="Gene3D" id="1.20.1260.10">
    <property type="match status" value="1"/>
</dbReference>
<dbReference type="EMBL" id="FNQY01000015">
    <property type="protein sequence ID" value="SEA36069.1"/>
    <property type="molecule type" value="Genomic_DNA"/>
</dbReference>
<dbReference type="RefSeq" id="WP_091399150.1">
    <property type="nucleotide sequence ID" value="NZ_FNQY01000015.1"/>
</dbReference>
<name>A0A1H4AJC2_9BACT</name>
<keyword evidence="1" id="KW-1133">Transmembrane helix</keyword>
<keyword evidence="1" id="KW-0812">Transmembrane</keyword>
<dbReference type="InterPro" id="IPR025419">
    <property type="entry name" value="DUF4142"/>
</dbReference>
<organism evidence="3 4">
    <name type="scientific">Arachidicoccus rhizosphaerae</name>
    <dbReference type="NCBI Taxonomy" id="551991"/>
    <lineage>
        <taxon>Bacteria</taxon>
        <taxon>Pseudomonadati</taxon>
        <taxon>Bacteroidota</taxon>
        <taxon>Chitinophagia</taxon>
        <taxon>Chitinophagales</taxon>
        <taxon>Chitinophagaceae</taxon>
        <taxon>Arachidicoccus</taxon>
    </lineage>
</organism>
<dbReference type="PANTHER" id="PTHR38593:SF1">
    <property type="entry name" value="BLR2558 PROTEIN"/>
    <property type="match status" value="1"/>
</dbReference>
<accession>A0A1H4AJC2</accession>
<dbReference type="OrthoDB" id="883203at2"/>
<evidence type="ECO:0000259" key="2">
    <source>
        <dbReference type="Pfam" id="PF13628"/>
    </source>
</evidence>
<dbReference type="Pfam" id="PF13628">
    <property type="entry name" value="DUF4142"/>
    <property type="match status" value="1"/>
</dbReference>
<evidence type="ECO:0000256" key="1">
    <source>
        <dbReference type="SAM" id="Phobius"/>
    </source>
</evidence>
<dbReference type="PANTHER" id="PTHR38593">
    <property type="entry name" value="BLR2558 PROTEIN"/>
    <property type="match status" value="1"/>
</dbReference>